<evidence type="ECO:0000313" key="2">
    <source>
        <dbReference type="Proteomes" id="UP001308776"/>
    </source>
</evidence>
<sequence>MSTRQLWLSGRQLLGVAPMAITAAELRRRGYSDDDIRLAQMTQEANRRAGAPSRTLAEVLAGQQARPRPAAPVEDLTVRQLRRRGTYGQAALLVDQAALGERDPARAAQARLLGHGLKAMAERPVQLEFDFFGGGNVSLGHQYIDAVQARLMQAKATPAERSAALATLLLITRHLGWQDYTCSKTAADLAEMQGFDKGNMARIIALLESVGAISRTKRGRTKLITVTPEGAFRGKIDNHGEAVERYKAEVIQLRPEPA</sequence>
<dbReference type="InterPro" id="IPR036388">
    <property type="entry name" value="WH-like_DNA-bd_sf"/>
</dbReference>
<proteinExistence type="predicted"/>
<keyword evidence="2" id="KW-1185">Reference proteome</keyword>
<organism evidence="1 2">
    <name type="scientific">Acidithiobacillus ferriphilus</name>
    <dbReference type="NCBI Taxonomy" id="1689834"/>
    <lineage>
        <taxon>Bacteria</taxon>
        <taxon>Pseudomonadati</taxon>
        <taxon>Pseudomonadota</taxon>
        <taxon>Acidithiobacillia</taxon>
        <taxon>Acidithiobacillales</taxon>
        <taxon>Acidithiobacillaceae</taxon>
        <taxon>Acidithiobacillus</taxon>
    </lineage>
</organism>
<dbReference type="SUPFAM" id="SSF46785">
    <property type="entry name" value="Winged helix' DNA-binding domain"/>
    <property type="match status" value="1"/>
</dbReference>
<comment type="caution">
    <text evidence="1">The sequence shown here is derived from an EMBL/GenBank/DDBJ whole genome shotgun (WGS) entry which is preliminary data.</text>
</comment>
<protein>
    <recommendedName>
        <fullName evidence="3">MarR family transcriptional regulator</fullName>
    </recommendedName>
</protein>
<reference evidence="1 2" key="1">
    <citation type="submission" date="2022-11" db="EMBL/GenBank/DDBJ databases">
        <title>Comparative genomics analysis of Acidithiobacillus ferriphilus.</title>
        <authorList>
            <person name="Ma L."/>
        </authorList>
    </citation>
    <scope>NUCLEOTIDE SEQUENCE [LARGE SCALE GENOMIC DNA]</scope>
    <source>
        <strain evidence="1 2">DY15</strain>
    </source>
</reference>
<name>A0ABU6FTG8_9PROT</name>
<dbReference type="EMBL" id="JAQGFR010000286">
    <property type="protein sequence ID" value="MEB8515360.1"/>
    <property type="molecule type" value="Genomic_DNA"/>
</dbReference>
<accession>A0ABU6FTG8</accession>
<gene>
    <name evidence="1" type="ORF">OW717_15095</name>
</gene>
<evidence type="ECO:0000313" key="1">
    <source>
        <dbReference type="EMBL" id="MEB8515360.1"/>
    </source>
</evidence>
<dbReference type="Gene3D" id="1.10.10.10">
    <property type="entry name" value="Winged helix-like DNA-binding domain superfamily/Winged helix DNA-binding domain"/>
    <property type="match status" value="1"/>
</dbReference>
<dbReference type="Proteomes" id="UP001308776">
    <property type="component" value="Unassembled WGS sequence"/>
</dbReference>
<dbReference type="RefSeq" id="WP_325801558.1">
    <property type="nucleotide sequence ID" value="NZ_JAQGFR010000286.1"/>
</dbReference>
<evidence type="ECO:0008006" key="3">
    <source>
        <dbReference type="Google" id="ProtNLM"/>
    </source>
</evidence>
<dbReference type="InterPro" id="IPR036390">
    <property type="entry name" value="WH_DNA-bd_sf"/>
</dbReference>